<feature type="transmembrane region" description="Helical" evidence="6">
    <location>
        <begin position="72"/>
        <end position="97"/>
    </location>
</feature>
<feature type="transmembrane region" description="Helical" evidence="6">
    <location>
        <begin position="410"/>
        <end position="433"/>
    </location>
</feature>
<keyword evidence="3 6" id="KW-1133">Transmembrane helix</keyword>
<organism evidence="8 9">
    <name type="scientific">Cupriavidus pampae</name>
    <dbReference type="NCBI Taxonomy" id="659251"/>
    <lineage>
        <taxon>Bacteria</taxon>
        <taxon>Pseudomonadati</taxon>
        <taxon>Pseudomonadota</taxon>
        <taxon>Betaproteobacteria</taxon>
        <taxon>Burkholderiales</taxon>
        <taxon>Burkholderiaceae</taxon>
        <taxon>Cupriavidus</taxon>
    </lineage>
</organism>
<feature type="region of interest" description="Disordered" evidence="5">
    <location>
        <begin position="256"/>
        <end position="290"/>
    </location>
</feature>
<keyword evidence="4 6" id="KW-0472">Membrane</keyword>
<evidence type="ECO:0000313" key="9">
    <source>
        <dbReference type="Proteomes" id="UP000706525"/>
    </source>
</evidence>
<dbReference type="InterPro" id="IPR011701">
    <property type="entry name" value="MFS"/>
</dbReference>
<feature type="transmembrane region" description="Helical" evidence="6">
    <location>
        <begin position="132"/>
        <end position="155"/>
    </location>
</feature>
<accession>A0ABM8WK76</accession>
<feature type="transmembrane region" description="Helical" evidence="6">
    <location>
        <begin position="479"/>
        <end position="498"/>
    </location>
</feature>
<keyword evidence="9" id="KW-1185">Reference proteome</keyword>
<sequence>MLIQEPSTSGRQSAGRQSAGRQSDIPARLDRLPWSPWHWRVAIALGIAWVLDGLEVTLVGSVGAVLERSDTLALTAAEVGWSGSLYILGAVVGALVFGRMADRLGRKRLFLATLFVYMGATLATAFSPDFAFFAFCRFLTGLGIGGEYAAINSAIDELIPARVRGRVNLAINGSFWLGAALGAGLSLVVLDPRVLGPVWGWRACFALGALLAVAIVLIRRHVPESPRWLATHGRHEEAERVIAGIEAEVAQWQARRDARRPSSLPSPSATGASGEGSGAPRSTTTTTTATATVTYANRAAPSLREVVGILLRRYRTRSMVTFALMVAQAFFYNAIFFTYALVLTRFEGVAEERVALYIFPFALGNAAGPLILGPLFDRVGRRKMIALTYVLSGVGLAATGYAFMHDLLDARSLALCWSAVFFLASAAASSAYLTASELFPLEMRALAISVFYAVGTGTGGFVAPVLFGMLIETGSREAVAAGYGVGALLVIVAGLLALRYGVDAERRSLEDIAPPLQ</sequence>
<feature type="transmembrane region" description="Helical" evidence="6">
    <location>
        <begin position="109"/>
        <end position="126"/>
    </location>
</feature>
<proteinExistence type="predicted"/>
<dbReference type="Proteomes" id="UP000706525">
    <property type="component" value="Unassembled WGS sequence"/>
</dbReference>
<keyword evidence="2 6" id="KW-0812">Transmembrane</keyword>
<feature type="transmembrane region" description="Helical" evidence="6">
    <location>
        <begin position="445"/>
        <end position="467"/>
    </location>
</feature>
<dbReference type="PANTHER" id="PTHR23508:SF10">
    <property type="entry name" value="CARBOXYLIC ACID TRANSPORTER PROTEIN HOMOLOG"/>
    <property type="match status" value="1"/>
</dbReference>
<feature type="domain" description="Major facilitator superfamily (MFS) profile" evidence="7">
    <location>
        <begin position="41"/>
        <end position="505"/>
    </location>
</feature>
<dbReference type="Gene3D" id="1.20.1250.20">
    <property type="entry name" value="MFS general substrate transporter like domains"/>
    <property type="match status" value="1"/>
</dbReference>
<evidence type="ECO:0000256" key="1">
    <source>
        <dbReference type="ARBA" id="ARBA00004141"/>
    </source>
</evidence>
<protein>
    <submittedName>
        <fullName evidence="8">4-hydroxybenzoate transporter PcaK</fullName>
    </submittedName>
</protein>
<dbReference type="RefSeq" id="WP_223983994.1">
    <property type="nucleotide sequence ID" value="NZ_CAJZAG010000002.1"/>
</dbReference>
<dbReference type="PROSITE" id="PS50850">
    <property type="entry name" value="MFS"/>
    <property type="match status" value="1"/>
</dbReference>
<dbReference type="Pfam" id="PF00083">
    <property type="entry name" value="Sugar_tr"/>
    <property type="match status" value="1"/>
</dbReference>
<dbReference type="SUPFAM" id="SSF103473">
    <property type="entry name" value="MFS general substrate transporter"/>
    <property type="match status" value="1"/>
</dbReference>
<feature type="transmembrane region" description="Helical" evidence="6">
    <location>
        <begin position="41"/>
        <end position="66"/>
    </location>
</feature>
<evidence type="ECO:0000256" key="6">
    <source>
        <dbReference type="SAM" id="Phobius"/>
    </source>
</evidence>
<reference evidence="8 9" key="1">
    <citation type="submission" date="2021-08" db="EMBL/GenBank/DDBJ databases">
        <authorList>
            <person name="Peeters C."/>
        </authorList>
    </citation>
    <scope>NUCLEOTIDE SEQUENCE [LARGE SCALE GENOMIC DNA]</scope>
    <source>
        <strain evidence="8 9">LMG 32289</strain>
    </source>
</reference>
<evidence type="ECO:0000256" key="5">
    <source>
        <dbReference type="SAM" id="MobiDB-lite"/>
    </source>
</evidence>
<dbReference type="InterPro" id="IPR020846">
    <property type="entry name" value="MFS_dom"/>
</dbReference>
<evidence type="ECO:0000256" key="4">
    <source>
        <dbReference type="ARBA" id="ARBA00023136"/>
    </source>
</evidence>
<feature type="transmembrane region" description="Helical" evidence="6">
    <location>
        <begin position="320"/>
        <end position="342"/>
    </location>
</feature>
<dbReference type="Pfam" id="PF07690">
    <property type="entry name" value="MFS_1"/>
    <property type="match status" value="1"/>
</dbReference>
<dbReference type="PANTHER" id="PTHR23508">
    <property type="entry name" value="CARBOXYLIC ACID TRANSPORTER PROTEIN HOMOLOG"/>
    <property type="match status" value="1"/>
</dbReference>
<name>A0ABM8WK76_9BURK</name>
<gene>
    <name evidence="8" type="primary">pcaK_2</name>
    <name evidence="8" type="ORF">LMG32289_01492</name>
</gene>
<dbReference type="EMBL" id="CAJZAG010000002">
    <property type="protein sequence ID" value="CAG9167776.1"/>
    <property type="molecule type" value="Genomic_DNA"/>
</dbReference>
<feature type="compositionally biased region" description="Low complexity" evidence="5">
    <location>
        <begin position="261"/>
        <end position="290"/>
    </location>
</feature>
<dbReference type="InterPro" id="IPR005828">
    <property type="entry name" value="MFS_sugar_transport-like"/>
</dbReference>
<feature type="transmembrane region" description="Helical" evidence="6">
    <location>
        <begin position="199"/>
        <end position="218"/>
    </location>
</feature>
<feature type="transmembrane region" description="Helical" evidence="6">
    <location>
        <begin position="384"/>
        <end position="404"/>
    </location>
</feature>
<evidence type="ECO:0000256" key="2">
    <source>
        <dbReference type="ARBA" id="ARBA00022692"/>
    </source>
</evidence>
<dbReference type="CDD" id="cd17316">
    <property type="entry name" value="MFS_SV2_like"/>
    <property type="match status" value="1"/>
</dbReference>
<feature type="transmembrane region" description="Helical" evidence="6">
    <location>
        <begin position="167"/>
        <end position="187"/>
    </location>
</feature>
<dbReference type="InterPro" id="IPR036259">
    <property type="entry name" value="MFS_trans_sf"/>
</dbReference>
<feature type="region of interest" description="Disordered" evidence="5">
    <location>
        <begin position="1"/>
        <end position="22"/>
    </location>
</feature>
<evidence type="ECO:0000313" key="8">
    <source>
        <dbReference type="EMBL" id="CAG9167776.1"/>
    </source>
</evidence>
<feature type="transmembrane region" description="Helical" evidence="6">
    <location>
        <begin position="354"/>
        <end position="372"/>
    </location>
</feature>
<feature type="compositionally biased region" description="Polar residues" evidence="5">
    <location>
        <begin position="1"/>
        <end position="21"/>
    </location>
</feature>
<evidence type="ECO:0000259" key="7">
    <source>
        <dbReference type="PROSITE" id="PS50850"/>
    </source>
</evidence>
<evidence type="ECO:0000256" key="3">
    <source>
        <dbReference type="ARBA" id="ARBA00022989"/>
    </source>
</evidence>
<comment type="caution">
    <text evidence="8">The sequence shown here is derived from an EMBL/GenBank/DDBJ whole genome shotgun (WGS) entry which is preliminary data.</text>
</comment>
<comment type="subcellular location">
    <subcellularLocation>
        <location evidence="1">Membrane</location>
        <topology evidence="1">Multi-pass membrane protein</topology>
    </subcellularLocation>
</comment>